<dbReference type="PANTHER" id="PTHR20857:SF23">
    <property type="entry name" value="THIAMINE BIOSYNTHETIC BIFUNCTIONAL ENZYME"/>
    <property type="match status" value="1"/>
</dbReference>
<evidence type="ECO:0000256" key="4">
    <source>
        <dbReference type="ARBA" id="ARBA00022842"/>
    </source>
</evidence>
<comment type="caution">
    <text evidence="13">The sequence shown here is derived from an EMBL/GenBank/DDBJ whole genome shotgun (WGS) entry which is preliminary data.</text>
</comment>
<comment type="similarity">
    <text evidence="9 10">Belongs to the thiamine-phosphate synthase family.</text>
</comment>
<evidence type="ECO:0000313" key="14">
    <source>
        <dbReference type="Proteomes" id="UP000064189"/>
    </source>
</evidence>
<comment type="catalytic activity">
    <reaction evidence="6 9 10">
        <text>4-methyl-5-(2-phosphooxyethyl)-thiazole + 4-amino-2-methyl-5-(diphosphooxymethyl)pyrimidine + H(+) = thiamine phosphate + diphosphate</text>
        <dbReference type="Rhea" id="RHEA:22328"/>
        <dbReference type="ChEBI" id="CHEBI:15378"/>
        <dbReference type="ChEBI" id="CHEBI:33019"/>
        <dbReference type="ChEBI" id="CHEBI:37575"/>
        <dbReference type="ChEBI" id="CHEBI:57841"/>
        <dbReference type="ChEBI" id="CHEBI:58296"/>
        <dbReference type="EC" id="2.5.1.3"/>
    </reaction>
</comment>
<dbReference type="AlphaFoldDB" id="A0A109MS57"/>
<dbReference type="UniPathway" id="UPA00060">
    <property type="reaction ID" value="UER00141"/>
</dbReference>
<dbReference type="Gene3D" id="3.20.20.70">
    <property type="entry name" value="Aldolase class I"/>
    <property type="match status" value="1"/>
</dbReference>
<dbReference type="GO" id="GO:0000287">
    <property type="term" value="F:magnesium ion binding"/>
    <property type="evidence" value="ECO:0007669"/>
    <property type="project" value="UniProtKB-UniRule"/>
</dbReference>
<keyword evidence="3 9" id="KW-0479">Metal-binding</keyword>
<evidence type="ECO:0000256" key="10">
    <source>
        <dbReference type="RuleBase" id="RU003826"/>
    </source>
</evidence>
<dbReference type="NCBIfam" id="TIGR00693">
    <property type="entry name" value="thiE"/>
    <property type="match status" value="1"/>
</dbReference>
<keyword evidence="5 9" id="KW-0784">Thiamine biosynthesis</keyword>
<feature type="binding site" evidence="9">
    <location>
        <position position="72"/>
    </location>
    <ligand>
        <name>Mg(2+)</name>
        <dbReference type="ChEBI" id="CHEBI:18420"/>
    </ligand>
</feature>
<evidence type="ECO:0000256" key="9">
    <source>
        <dbReference type="HAMAP-Rule" id="MF_00097"/>
    </source>
</evidence>
<evidence type="ECO:0000256" key="7">
    <source>
        <dbReference type="ARBA" id="ARBA00047851"/>
    </source>
</evidence>
<dbReference type="InterPro" id="IPR022998">
    <property type="entry name" value="ThiamineP_synth_TenI"/>
</dbReference>
<evidence type="ECO:0000256" key="3">
    <source>
        <dbReference type="ARBA" id="ARBA00022723"/>
    </source>
</evidence>
<evidence type="ECO:0000256" key="1">
    <source>
        <dbReference type="ARBA" id="ARBA00005165"/>
    </source>
</evidence>
<keyword evidence="4 9" id="KW-0460">Magnesium</keyword>
<dbReference type="Pfam" id="PF02581">
    <property type="entry name" value="TMP-TENI"/>
    <property type="match status" value="1"/>
</dbReference>
<sequence length="210" mass="22312">MKKSHIDLSLYLVTEESIDIVNLTKIISESIAGGVSAVQLREKNNSSLSFYRKAAALKQVLNELSTPLIINDRVDIALAIGADGIHIGQDDLPLSVIKQMVPEEMIIGVSVSNLKEALEAERDGAGYIGVGSVFPTKTKQDATPMAIRELEEICRSVSIPAVAIGGINADNIASLTDKGLAGAAVVSAIMNAKNPREASTSLLERIKVFT</sequence>
<feature type="binding site" evidence="9">
    <location>
        <position position="110"/>
    </location>
    <ligand>
        <name>4-amino-2-methyl-5-(diphosphooxymethyl)pyrimidine</name>
        <dbReference type="ChEBI" id="CHEBI:57841"/>
    </ligand>
</feature>
<keyword evidence="2 9" id="KW-0808">Transferase</keyword>
<reference evidence="13 14" key="1">
    <citation type="submission" date="2015-11" db="EMBL/GenBank/DDBJ databases">
        <title>Genome Sequence of Bacillus simplex strain VanAntwerpen2.</title>
        <authorList>
            <person name="Couger M.B."/>
        </authorList>
    </citation>
    <scope>NUCLEOTIDE SEQUENCE [LARGE SCALE GENOMIC DNA]</scope>
    <source>
        <strain evidence="13 14">VanAntwerpen02</strain>
    </source>
</reference>
<comment type="pathway">
    <text evidence="1 9 11">Cofactor biosynthesis; thiamine diphosphate biosynthesis; thiamine phosphate from 4-amino-2-methyl-5-diphosphomethylpyrimidine and 4-methyl-5-(2-phosphoethyl)-thiazole: step 1/1.</text>
</comment>
<dbReference type="Proteomes" id="UP000064189">
    <property type="component" value="Unassembled WGS sequence"/>
</dbReference>
<accession>A0A109MS57</accession>
<evidence type="ECO:0000256" key="6">
    <source>
        <dbReference type="ARBA" id="ARBA00047334"/>
    </source>
</evidence>
<dbReference type="HAMAP" id="MF_00097">
    <property type="entry name" value="TMP_synthase"/>
    <property type="match status" value="1"/>
</dbReference>
<dbReference type="EMBL" id="LNNH01000056">
    <property type="protein sequence ID" value="KWW11143.1"/>
    <property type="molecule type" value="Genomic_DNA"/>
</dbReference>
<protein>
    <recommendedName>
        <fullName evidence="9">Thiamine-phosphate synthase</fullName>
        <shortName evidence="9">TP synthase</shortName>
        <shortName evidence="9">TPS</shortName>
        <ecNumber evidence="9">2.5.1.3</ecNumber>
    </recommendedName>
    <alternativeName>
        <fullName evidence="9">Thiamine-phosphate pyrophosphorylase</fullName>
        <shortName evidence="9">TMP pyrophosphorylase</shortName>
        <shortName evidence="9">TMP-PPase</shortName>
    </alternativeName>
</protein>
<comment type="catalytic activity">
    <reaction evidence="7 9 10">
        <text>2-(2-carboxy-4-methylthiazol-5-yl)ethyl phosphate + 4-amino-2-methyl-5-(diphosphooxymethyl)pyrimidine + 2 H(+) = thiamine phosphate + CO2 + diphosphate</text>
        <dbReference type="Rhea" id="RHEA:47848"/>
        <dbReference type="ChEBI" id="CHEBI:15378"/>
        <dbReference type="ChEBI" id="CHEBI:16526"/>
        <dbReference type="ChEBI" id="CHEBI:33019"/>
        <dbReference type="ChEBI" id="CHEBI:37575"/>
        <dbReference type="ChEBI" id="CHEBI:57841"/>
        <dbReference type="ChEBI" id="CHEBI:62890"/>
        <dbReference type="EC" id="2.5.1.3"/>
    </reaction>
</comment>
<feature type="binding site" evidence="9">
    <location>
        <position position="91"/>
    </location>
    <ligand>
        <name>Mg(2+)</name>
        <dbReference type="ChEBI" id="CHEBI:18420"/>
    </ligand>
</feature>
<feature type="binding site" evidence="9">
    <location>
        <begin position="136"/>
        <end position="138"/>
    </location>
    <ligand>
        <name>2-[(2R,5Z)-2-carboxy-4-methylthiazol-5(2H)-ylidene]ethyl phosphate</name>
        <dbReference type="ChEBI" id="CHEBI:62899"/>
    </ligand>
</feature>
<dbReference type="EC" id="2.5.1.3" evidence="9"/>
<feature type="binding site" evidence="9">
    <location>
        <position position="71"/>
    </location>
    <ligand>
        <name>4-amino-2-methyl-5-(diphosphooxymethyl)pyrimidine</name>
        <dbReference type="ChEBI" id="CHEBI:57841"/>
    </ligand>
</feature>
<evidence type="ECO:0000256" key="2">
    <source>
        <dbReference type="ARBA" id="ARBA00022679"/>
    </source>
</evidence>
<feature type="domain" description="Thiamine phosphate synthase/TenI" evidence="12">
    <location>
        <begin position="10"/>
        <end position="189"/>
    </location>
</feature>
<dbReference type="SUPFAM" id="SSF51391">
    <property type="entry name" value="Thiamin phosphate synthase"/>
    <property type="match status" value="1"/>
</dbReference>
<evidence type="ECO:0000256" key="8">
    <source>
        <dbReference type="ARBA" id="ARBA00047883"/>
    </source>
</evidence>
<comment type="cofactor">
    <cofactor evidence="9">
        <name>Mg(2+)</name>
        <dbReference type="ChEBI" id="CHEBI:18420"/>
    </cofactor>
    <text evidence="9">Binds 1 Mg(2+) ion per subunit.</text>
</comment>
<comment type="function">
    <text evidence="9">Condenses 4-methyl-5-(beta-hydroxyethyl)thiazole monophosphate (THZ-P) and 2-methyl-4-amino-5-hydroxymethyl pyrimidine pyrophosphate (HMP-PP) to form thiamine monophosphate (TMP).</text>
</comment>
<dbReference type="InterPro" id="IPR013785">
    <property type="entry name" value="Aldolase_TIM"/>
</dbReference>
<dbReference type="GO" id="GO:0009228">
    <property type="term" value="P:thiamine biosynthetic process"/>
    <property type="evidence" value="ECO:0007669"/>
    <property type="project" value="UniProtKB-KW"/>
</dbReference>
<feature type="binding site" evidence="9">
    <location>
        <position position="166"/>
    </location>
    <ligand>
        <name>2-[(2R,5Z)-2-carboxy-4-methylthiazol-5(2H)-ylidene]ethyl phosphate</name>
        <dbReference type="ChEBI" id="CHEBI:62899"/>
    </ligand>
</feature>
<organism evidence="13 14">
    <name type="scientific">Peribacillus simplex</name>
    <dbReference type="NCBI Taxonomy" id="1478"/>
    <lineage>
        <taxon>Bacteria</taxon>
        <taxon>Bacillati</taxon>
        <taxon>Bacillota</taxon>
        <taxon>Bacilli</taxon>
        <taxon>Bacillales</taxon>
        <taxon>Bacillaceae</taxon>
        <taxon>Peribacillus</taxon>
    </lineage>
</organism>
<dbReference type="FunFam" id="3.20.20.70:FF:000096">
    <property type="entry name" value="Thiamine-phosphate synthase"/>
    <property type="match status" value="1"/>
</dbReference>
<feature type="binding site" evidence="9">
    <location>
        <position position="139"/>
    </location>
    <ligand>
        <name>4-amino-2-methyl-5-(diphosphooxymethyl)pyrimidine</name>
        <dbReference type="ChEBI" id="CHEBI:57841"/>
    </ligand>
</feature>
<feature type="binding site" evidence="9">
    <location>
        <begin position="39"/>
        <end position="43"/>
    </location>
    <ligand>
        <name>4-amino-2-methyl-5-(diphosphooxymethyl)pyrimidine</name>
        <dbReference type="ChEBI" id="CHEBI:57841"/>
    </ligand>
</feature>
<dbReference type="PANTHER" id="PTHR20857">
    <property type="entry name" value="THIAMINE-PHOSPHATE PYROPHOSPHORYLASE"/>
    <property type="match status" value="1"/>
</dbReference>
<dbReference type="GO" id="GO:0009229">
    <property type="term" value="P:thiamine diphosphate biosynthetic process"/>
    <property type="evidence" value="ECO:0007669"/>
    <property type="project" value="UniProtKB-UniRule"/>
</dbReference>
<evidence type="ECO:0000313" key="13">
    <source>
        <dbReference type="EMBL" id="KWW11143.1"/>
    </source>
</evidence>
<dbReference type="InterPro" id="IPR036206">
    <property type="entry name" value="ThiamineP_synth_sf"/>
</dbReference>
<dbReference type="InterPro" id="IPR034291">
    <property type="entry name" value="TMP_synthase"/>
</dbReference>
<evidence type="ECO:0000259" key="12">
    <source>
        <dbReference type="Pfam" id="PF02581"/>
    </source>
</evidence>
<proteinExistence type="inferred from homology"/>
<feature type="binding site" evidence="9">
    <location>
        <begin position="186"/>
        <end position="187"/>
    </location>
    <ligand>
        <name>2-[(2R,5Z)-2-carboxy-4-methylthiazol-5(2H)-ylidene]ethyl phosphate</name>
        <dbReference type="ChEBI" id="CHEBI:62899"/>
    </ligand>
</feature>
<keyword evidence="14" id="KW-1185">Reference proteome</keyword>
<evidence type="ECO:0000256" key="5">
    <source>
        <dbReference type="ARBA" id="ARBA00022977"/>
    </source>
</evidence>
<dbReference type="GO" id="GO:0004789">
    <property type="term" value="F:thiamine-phosphate diphosphorylase activity"/>
    <property type="evidence" value="ECO:0007669"/>
    <property type="project" value="UniProtKB-UniRule"/>
</dbReference>
<comment type="catalytic activity">
    <reaction evidence="8 9 10">
        <text>2-[(2R,5Z)-2-carboxy-4-methylthiazol-5(2H)-ylidene]ethyl phosphate + 4-amino-2-methyl-5-(diphosphooxymethyl)pyrimidine + 2 H(+) = thiamine phosphate + CO2 + diphosphate</text>
        <dbReference type="Rhea" id="RHEA:47844"/>
        <dbReference type="ChEBI" id="CHEBI:15378"/>
        <dbReference type="ChEBI" id="CHEBI:16526"/>
        <dbReference type="ChEBI" id="CHEBI:33019"/>
        <dbReference type="ChEBI" id="CHEBI:37575"/>
        <dbReference type="ChEBI" id="CHEBI:57841"/>
        <dbReference type="ChEBI" id="CHEBI:62899"/>
        <dbReference type="EC" id="2.5.1.3"/>
    </reaction>
</comment>
<evidence type="ECO:0000256" key="11">
    <source>
        <dbReference type="RuleBase" id="RU004253"/>
    </source>
</evidence>
<dbReference type="RefSeq" id="WP_061144454.1">
    <property type="nucleotide sequence ID" value="NZ_LNNH01000056.1"/>
</dbReference>
<dbReference type="CDD" id="cd00564">
    <property type="entry name" value="TMP_TenI"/>
    <property type="match status" value="1"/>
</dbReference>
<name>A0A109MS57_9BACI</name>
<dbReference type="GO" id="GO:0005737">
    <property type="term" value="C:cytoplasm"/>
    <property type="evidence" value="ECO:0007669"/>
    <property type="project" value="TreeGrafter"/>
</dbReference>
<gene>
    <name evidence="9" type="primary">thiE</name>
    <name evidence="13" type="ORF">AS888_02910</name>
</gene>